<evidence type="ECO:0000313" key="2">
    <source>
        <dbReference type="Proteomes" id="UP000472320"/>
    </source>
</evidence>
<accession>A0A6L6QCV9</accession>
<keyword evidence="2" id="KW-1185">Reference proteome</keyword>
<sequence length="80" mass="8761">MTRRTDYLTAEKLSYALSLRESSGMEAAFDSAVARGVSPPLIATVLLRSIARIEHATLGIRSDRRLRELELQAGFALAKA</sequence>
<name>A0A6L6QCV9_9BURK</name>
<protein>
    <submittedName>
        <fullName evidence="1">Uncharacterized protein</fullName>
    </submittedName>
</protein>
<dbReference type="RefSeq" id="WP_155452955.1">
    <property type="nucleotide sequence ID" value="NZ_WNKX01000003.1"/>
</dbReference>
<proteinExistence type="predicted"/>
<comment type="caution">
    <text evidence="1">The sequence shown here is derived from an EMBL/GenBank/DDBJ whole genome shotgun (WGS) entry which is preliminary data.</text>
</comment>
<dbReference type="EMBL" id="WNKX01000003">
    <property type="protein sequence ID" value="MTW10005.1"/>
    <property type="molecule type" value="Genomic_DNA"/>
</dbReference>
<gene>
    <name evidence="1" type="ORF">GM658_05275</name>
</gene>
<dbReference type="Proteomes" id="UP000472320">
    <property type="component" value="Unassembled WGS sequence"/>
</dbReference>
<organism evidence="1 2">
    <name type="scientific">Massilia eburnea</name>
    <dbReference type="NCBI Taxonomy" id="1776165"/>
    <lineage>
        <taxon>Bacteria</taxon>
        <taxon>Pseudomonadati</taxon>
        <taxon>Pseudomonadota</taxon>
        <taxon>Betaproteobacteria</taxon>
        <taxon>Burkholderiales</taxon>
        <taxon>Oxalobacteraceae</taxon>
        <taxon>Telluria group</taxon>
        <taxon>Massilia</taxon>
    </lineage>
</organism>
<reference evidence="1 2" key="1">
    <citation type="submission" date="2019-11" db="EMBL/GenBank/DDBJ databases">
        <title>Type strains purchased from KCTC, JCM and DSMZ.</title>
        <authorList>
            <person name="Lu H."/>
        </authorList>
    </citation>
    <scope>NUCLEOTIDE SEQUENCE [LARGE SCALE GENOMIC DNA]</scope>
    <source>
        <strain evidence="1 2">JCM 31587</strain>
    </source>
</reference>
<dbReference type="AlphaFoldDB" id="A0A6L6QCV9"/>
<evidence type="ECO:0000313" key="1">
    <source>
        <dbReference type="EMBL" id="MTW10005.1"/>
    </source>
</evidence>